<dbReference type="Pfam" id="PF00072">
    <property type="entry name" value="Response_reg"/>
    <property type="match status" value="1"/>
</dbReference>
<evidence type="ECO:0000256" key="6">
    <source>
        <dbReference type="PROSITE-ProRule" id="PRU00169"/>
    </source>
</evidence>
<dbReference type="Proteomes" id="UP000709959">
    <property type="component" value="Unassembled WGS sequence"/>
</dbReference>
<evidence type="ECO:0000256" key="4">
    <source>
        <dbReference type="ARBA" id="ARBA00023125"/>
    </source>
</evidence>
<dbReference type="InterPro" id="IPR002197">
    <property type="entry name" value="HTH_Fis"/>
</dbReference>
<keyword evidence="4" id="KW-0238">DNA-binding</keyword>
<sequence>MAESRPSLLLVDDDATYRERLAKAITARGYEVRTAADAEAAVLLAEADSPEFAVLDLRMPGESGLDLLRRLMAIDPTTRVLMLTGYGSIATAMEAVRLGAVNYLTKPADVDDILAAFNPDGSSPDPNADLETPSLARVEWEHIQRVLSDCDGNLSEAARRLGMHRRSLQRKAGRKRPAK</sequence>
<comment type="caution">
    <text evidence="8">The sequence shown here is derived from an EMBL/GenBank/DDBJ whole genome shotgun (WGS) entry which is preliminary data.</text>
</comment>
<dbReference type="InterPro" id="IPR011006">
    <property type="entry name" value="CheY-like_superfamily"/>
</dbReference>
<dbReference type="PROSITE" id="PS50110">
    <property type="entry name" value="RESPONSE_REGULATORY"/>
    <property type="match status" value="1"/>
</dbReference>
<dbReference type="GO" id="GO:0032993">
    <property type="term" value="C:protein-DNA complex"/>
    <property type="evidence" value="ECO:0007669"/>
    <property type="project" value="TreeGrafter"/>
</dbReference>
<dbReference type="InterPro" id="IPR009057">
    <property type="entry name" value="Homeodomain-like_sf"/>
</dbReference>
<dbReference type="InterPro" id="IPR039420">
    <property type="entry name" value="WalR-like"/>
</dbReference>
<dbReference type="PANTHER" id="PTHR48111:SF1">
    <property type="entry name" value="TWO-COMPONENT RESPONSE REGULATOR ORR33"/>
    <property type="match status" value="1"/>
</dbReference>
<evidence type="ECO:0000259" key="7">
    <source>
        <dbReference type="PROSITE" id="PS50110"/>
    </source>
</evidence>
<dbReference type="Pfam" id="PF02954">
    <property type="entry name" value="HTH_8"/>
    <property type="match status" value="1"/>
</dbReference>
<keyword evidence="5" id="KW-0804">Transcription</keyword>
<keyword evidence="2" id="KW-0902">Two-component regulatory system</keyword>
<gene>
    <name evidence="8" type="ORF">IPN91_09100</name>
</gene>
<evidence type="ECO:0000256" key="1">
    <source>
        <dbReference type="ARBA" id="ARBA00022553"/>
    </source>
</evidence>
<feature type="domain" description="Response regulatory" evidence="7">
    <location>
        <begin position="7"/>
        <end position="121"/>
    </location>
</feature>
<accession>A0A936F2P1</accession>
<proteinExistence type="predicted"/>
<feature type="modified residue" description="4-aspartylphosphate" evidence="6">
    <location>
        <position position="56"/>
    </location>
</feature>
<keyword evidence="1 6" id="KW-0597">Phosphoprotein</keyword>
<dbReference type="GO" id="GO:0000976">
    <property type="term" value="F:transcription cis-regulatory region binding"/>
    <property type="evidence" value="ECO:0007669"/>
    <property type="project" value="TreeGrafter"/>
</dbReference>
<dbReference type="EMBL" id="JADKCH010000008">
    <property type="protein sequence ID" value="MBK8572783.1"/>
    <property type="molecule type" value="Genomic_DNA"/>
</dbReference>
<dbReference type="SUPFAM" id="SSF52172">
    <property type="entry name" value="CheY-like"/>
    <property type="match status" value="1"/>
</dbReference>
<dbReference type="SUPFAM" id="SSF46689">
    <property type="entry name" value="Homeodomain-like"/>
    <property type="match status" value="1"/>
</dbReference>
<dbReference type="GO" id="GO:0006355">
    <property type="term" value="P:regulation of DNA-templated transcription"/>
    <property type="evidence" value="ECO:0007669"/>
    <property type="project" value="TreeGrafter"/>
</dbReference>
<evidence type="ECO:0000256" key="3">
    <source>
        <dbReference type="ARBA" id="ARBA00023015"/>
    </source>
</evidence>
<dbReference type="GO" id="GO:0005829">
    <property type="term" value="C:cytosol"/>
    <property type="evidence" value="ECO:0007669"/>
    <property type="project" value="TreeGrafter"/>
</dbReference>
<evidence type="ECO:0000313" key="8">
    <source>
        <dbReference type="EMBL" id="MBK8572783.1"/>
    </source>
</evidence>
<protein>
    <submittedName>
        <fullName evidence="8">Response regulator</fullName>
    </submittedName>
</protein>
<dbReference type="CDD" id="cd17563">
    <property type="entry name" value="REC_RegA-like"/>
    <property type="match status" value="1"/>
</dbReference>
<evidence type="ECO:0000256" key="2">
    <source>
        <dbReference type="ARBA" id="ARBA00023012"/>
    </source>
</evidence>
<reference evidence="8 9" key="1">
    <citation type="submission" date="2020-10" db="EMBL/GenBank/DDBJ databases">
        <title>Connecting structure to function with the recovery of over 1000 high-quality activated sludge metagenome-assembled genomes encoding full-length rRNA genes using long-read sequencing.</title>
        <authorList>
            <person name="Singleton C.M."/>
            <person name="Petriglieri F."/>
            <person name="Kristensen J.M."/>
            <person name="Kirkegaard R.H."/>
            <person name="Michaelsen T.Y."/>
            <person name="Andersen M.H."/>
            <person name="Karst S.M."/>
            <person name="Dueholm M.S."/>
            <person name="Nielsen P.H."/>
            <person name="Albertsen M."/>
        </authorList>
    </citation>
    <scope>NUCLEOTIDE SEQUENCE [LARGE SCALE GENOMIC DNA]</scope>
    <source>
        <strain evidence="8">OdNE_18-Q3-R46-58_MAXAC.008</strain>
    </source>
</reference>
<name>A0A936F2P1_9BACT</name>
<dbReference type="SMART" id="SM00448">
    <property type="entry name" value="REC"/>
    <property type="match status" value="1"/>
</dbReference>
<dbReference type="InterPro" id="IPR001789">
    <property type="entry name" value="Sig_transdc_resp-reg_receiver"/>
</dbReference>
<dbReference type="AlphaFoldDB" id="A0A936F2P1"/>
<evidence type="ECO:0000313" key="9">
    <source>
        <dbReference type="Proteomes" id="UP000709959"/>
    </source>
</evidence>
<dbReference type="PANTHER" id="PTHR48111">
    <property type="entry name" value="REGULATOR OF RPOS"/>
    <property type="match status" value="1"/>
</dbReference>
<evidence type="ECO:0000256" key="5">
    <source>
        <dbReference type="ARBA" id="ARBA00023163"/>
    </source>
</evidence>
<keyword evidence="3" id="KW-0805">Transcription regulation</keyword>
<dbReference type="Gene3D" id="1.10.10.60">
    <property type="entry name" value="Homeodomain-like"/>
    <property type="match status" value="1"/>
</dbReference>
<organism evidence="8 9">
    <name type="scientific">Candidatus Geothrix odensensis</name>
    <dbReference type="NCBI Taxonomy" id="2954440"/>
    <lineage>
        <taxon>Bacteria</taxon>
        <taxon>Pseudomonadati</taxon>
        <taxon>Acidobacteriota</taxon>
        <taxon>Holophagae</taxon>
        <taxon>Holophagales</taxon>
        <taxon>Holophagaceae</taxon>
        <taxon>Geothrix</taxon>
    </lineage>
</organism>
<dbReference type="Gene3D" id="3.40.50.2300">
    <property type="match status" value="1"/>
</dbReference>
<dbReference type="GO" id="GO:0000156">
    <property type="term" value="F:phosphorelay response regulator activity"/>
    <property type="evidence" value="ECO:0007669"/>
    <property type="project" value="TreeGrafter"/>
</dbReference>